<accession>A0AA37X003</accession>
<keyword evidence="1" id="KW-1133">Transmembrane helix</keyword>
<dbReference type="AlphaFoldDB" id="A0AA37X003"/>
<evidence type="ECO:0000313" key="3">
    <source>
        <dbReference type="Proteomes" id="UP001157355"/>
    </source>
</evidence>
<dbReference type="PANTHER" id="PTHR38446">
    <property type="entry name" value="BLL0914 PROTEIN"/>
    <property type="match status" value="1"/>
</dbReference>
<dbReference type="Pfam" id="PF06993">
    <property type="entry name" value="DUF1304"/>
    <property type="match status" value="1"/>
</dbReference>
<keyword evidence="3" id="KW-1185">Reference proteome</keyword>
<organism evidence="2 3">
    <name type="scientific">Cypionkella aquatica</name>
    <dbReference type="NCBI Taxonomy" id="1756042"/>
    <lineage>
        <taxon>Bacteria</taxon>
        <taxon>Pseudomonadati</taxon>
        <taxon>Pseudomonadota</taxon>
        <taxon>Alphaproteobacteria</taxon>
        <taxon>Rhodobacterales</taxon>
        <taxon>Paracoccaceae</taxon>
        <taxon>Cypionkella</taxon>
    </lineage>
</organism>
<reference evidence="2 3" key="1">
    <citation type="journal article" date="2014" name="Int. J. Syst. Evol. Microbiol.">
        <title>Complete genome sequence of Corynebacterium casei LMG S-19264T (=DSM 44701T), isolated from a smear-ripened cheese.</title>
        <authorList>
            <consortium name="US DOE Joint Genome Institute (JGI-PGF)"/>
            <person name="Walter F."/>
            <person name="Albersmeier A."/>
            <person name="Kalinowski J."/>
            <person name="Ruckert C."/>
        </authorList>
    </citation>
    <scope>NUCLEOTIDE SEQUENCE [LARGE SCALE GENOMIC DNA]</scope>
    <source>
        <strain evidence="2 3">NBRC 111766</strain>
    </source>
</reference>
<dbReference type="InterPro" id="IPR009732">
    <property type="entry name" value="DUF1304"/>
</dbReference>
<feature type="transmembrane region" description="Helical" evidence="1">
    <location>
        <begin position="76"/>
        <end position="94"/>
    </location>
</feature>
<evidence type="ECO:0000313" key="2">
    <source>
        <dbReference type="EMBL" id="GLS87258.1"/>
    </source>
</evidence>
<sequence length="117" mass="12148">MIASALIALIAALHVYILVLEMFLWQAPRTRAVFGTSAEFAAQSKALAANQGLYNGFLAAGLIWSLWLGVEGRDVAVFFLICVLAAGVYGGATASRRILLVQALPAALALGAVCAGV</sequence>
<keyword evidence="1" id="KW-0812">Transmembrane</keyword>
<protein>
    <submittedName>
        <fullName evidence="2">Membrane protein</fullName>
    </submittedName>
</protein>
<name>A0AA37X003_9RHOB</name>
<feature type="transmembrane region" description="Helical" evidence="1">
    <location>
        <begin position="52"/>
        <end position="70"/>
    </location>
</feature>
<dbReference type="RefSeq" id="WP_284325427.1">
    <property type="nucleotide sequence ID" value="NZ_BSPP01000007.1"/>
</dbReference>
<gene>
    <name evidence="2" type="ORF">GCM10010873_22320</name>
</gene>
<dbReference type="PANTHER" id="PTHR38446:SF1">
    <property type="entry name" value="BLL0914 PROTEIN"/>
    <property type="match status" value="1"/>
</dbReference>
<dbReference type="Proteomes" id="UP001157355">
    <property type="component" value="Unassembled WGS sequence"/>
</dbReference>
<dbReference type="EMBL" id="BSPP01000007">
    <property type="protein sequence ID" value="GLS87258.1"/>
    <property type="molecule type" value="Genomic_DNA"/>
</dbReference>
<evidence type="ECO:0000256" key="1">
    <source>
        <dbReference type="SAM" id="Phobius"/>
    </source>
</evidence>
<comment type="caution">
    <text evidence="2">The sequence shown here is derived from an EMBL/GenBank/DDBJ whole genome shotgun (WGS) entry which is preliminary data.</text>
</comment>
<proteinExistence type="predicted"/>
<feature type="transmembrane region" description="Helical" evidence="1">
    <location>
        <begin position="6"/>
        <end position="25"/>
    </location>
</feature>
<keyword evidence="1" id="KW-0472">Membrane</keyword>